<dbReference type="AlphaFoldDB" id="H5TAK5"/>
<dbReference type="RefSeq" id="WP_006004322.1">
    <property type="nucleotide sequence ID" value="NZ_BAET01000012.1"/>
</dbReference>
<proteinExistence type="predicted"/>
<keyword evidence="2" id="KW-1185">Reference proteome</keyword>
<gene>
    <name evidence="1" type="ORF">GPUN_1208</name>
</gene>
<protein>
    <submittedName>
        <fullName evidence="1">Uncharacterized protein</fullName>
    </submittedName>
</protein>
<organism evidence="1 2">
    <name type="scientific">Glaciecola punicea ACAM 611</name>
    <dbReference type="NCBI Taxonomy" id="1121923"/>
    <lineage>
        <taxon>Bacteria</taxon>
        <taxon>Pseudomonadati</taxon>
        <taxon>Pseudomonadota</taxon>
        <taxon>Gammaproteobacteria</taxon>
        <taxon>Alteromonadales</taxon>
        <taxon>Alteromonadaceae</taxon>
        <taxon>Glaciecola</taxon>
    </lineage>
</organism>
<dbReference type="OrthoDB" id="6399171at2"/>
<evidence type="ECO:0000313" key="2">
    <source>
        <dbReference type="Proteomes" id="UP000053586"/>
    </source>
</evidence>
<sequence>MGFDNSHSAYIQPTFDELISNFLAQSCQDIESIDLENPKPEDSDQRGIIKNTDLIKPWLDYHRINANFELWSAEANLKK</sequence>
<dbReference type="Proteomes" id="UP000053586">
    <property type="component" value="Unassembled WGS sequence"/>
</dbReference>
<reference evidence="1 2" key="2">
    <citation type="journal article" date="2017" name="Antonie Van Leeuwenhoek">
        <title>Rhizobium rhizosphaerae sp. nov., a novel species isolated from rice rhizosphere.</title>
        <authorList>
            <person name="Zhao J.J."/>
            <person name="Zhang J."/>
            <person name="Zhang R.J."/>
            <person name="Zhang C.W."/>
            <person name="Yin H.Q."/>
            <person name="Zhang X.X."/>
        </authorList>
    </citation>
    <scope>NUCLEOTIDE SEQUENCE [LARGE SCALE GENOMIC DNA]</scope>
    <source>
        <strain evidence="1 2">ACAM 611</strain>
    </source>
</reference>
<evidence type="ECO:0000313" key="1">
    <source>
        <dbReference type="EMBL" id="GAB55332.1"/>
    </source>
</evidence>
<comment type="caution">
    <text evidence="1">The sequence shown here is derived from an EMBL/GenBank/DDBJ whole genome shotgun (WGS) entry which is preliminary data.</text>
</comment>
<reference evidence="1 2" key="1">
    <citation type="journal article" date="2012" name="J. Bacteriol.">
        <title>Genome sequence of proteorhodopsin-containing sea ice bacterium Glaciecola punicea ACAM 611T.</title>
        <authorList>
            <person name="Qin Q.-L."/>
            <person name="Xie B.-B."/>
            <person name="Shu Y.-L."/>
            <person name="Rong J.-C."/>
            <person name="Zhao D.-L."/>
            <person name="Zhang X.-Y."/>
            <person name="Chen X.-L."/>
            <person name="Zhou B.-C."/>
            <person name="Zhanga Y.-Z."/>
        </authorList>
    </citation>
    <scope>NUCLEOTIDE SEQUENCE [LARGE SCALE GENOMIC DNA]</scope>
    <source>
        <strain evidence="1 2">ACAM 611</strain>
    </source>
</reference>
<name>H5TAK5_9ALTE</name>
<accession>H5TAK5</accession>
<dbReference type="EMBL" id="BAET01000012">
    <property type="protein sequence ID" value="GAB55332.1"/>
    <property type="molecule type" value="Genomic_DNA"/>
</dbReference>